<gene>
    <name evidence="2" type="ORF">BKP35_16765</name>
</gene>
<feature type="coiled-coil region" evidence="1">
    <location>
        <begin position="43"/>
        <end position="70"/>
    </location>
</feature>
<dbReference type="OrthoDB" id="2874332at2"/>
<evidence type="ECO:0000313" key="3">
    <source>
        <dbReference type="Proteomes" id="UP000180098"/>
    </source>
</evidence>
<organism evidence="2 3">
    <name type="scientific">Anaerobacillus arseniciselenatis</name>
    <dbReference type="NCBI Taxonomy" id="85682"/>
    <lineage>
        <taxon>Bacteria</taxon>
        <taxon>Bacillati</taxon>
        <taxon>Bacillota</taxon>
        <taxon>Bacilli</taxon>
        <taxon>Bacillales</taxon>
        <taxon>Bacillaceae</taxon>
        <taxon>Anaerobacillus</taxon>
    </lineage>
</organism>
<dbReference type="Proteomes" id="UP000180098">
    <property type="component" value="Unassembled WGS sequence"/>
</dbReference>
<name>A0A1S2LBA2_9BACI</name>
<dbReference type="EMBL" id="MLQQ01000045">
    <property type="protein sequence ID" value="OIJ09323.1"/>
    <property type="molecule type" value="Genomic_DNA"/>
</dbReference>
<dbReference type="AlphaFoldDB" id="A0A1S2LBA2"/>
<keyword evidence="3" id="KW-1185">Reference proteome</keyword>
<accession>A0A1S2LBA2</accession>
<dbReference type="RefSeq" id="WP_071314532.1">
    <property type="nucleotide sequence ID" value="NZ_MLQQ01000045.1"/>
</dbReference>
<evidence type="ECO:0000313" key="2">
    <source>
        <dbReference type="EMBL" id="OIJ09323.1"/>
    </source>
</evidence>
<protein>
    <submittedName>
        <fullName evidence="2">Uncharacterized protein</fullName>
    </submittedName>
</protein>
<dbReference type="Gene3D" id="1.20.5.170">
    <property type="match status" value="1"/>
</dbReference>
<reference evidence="2 3" key="1">
    <citation type="submission" date="2016-10" db="EMBL/GenBank/DDBJ databases">
        <title>Draft genome sequences of four alkaliphilic bacteria belonging to the Anaerobacillus genus.</title>
        <authorList>
            <person name="Bassil N.M."/>
            <person name="Lloyd J.R."/>
        </authorList>
    </citation>
    <scope>NUCLEOTIDE SEQUENCE [LARGE SCALE GENOMIC DNA]</scope>
    <source>
        <strain evidence="2 3">DSM 15340</strain>
    </source>
</reference>
<proteinExistence type="predicted"/>
<comment type="caution">
    <text evidence="2">The sequence shown here is derived from an EMBL/GenBank/DDBJ whole genome shotgun (WGS) entry which is preliminary data.</text>
</comment>
<evidence type="ECO:0000256" key="1">
    <source>
        <dbReference type="SAM" id="Coils"/>
    </source>
</evidence>
<sequence>MEEMLKQILTKLDVLDTGQADLQKGQASMQKEISSLKEDTISLKEGQANLQRAQADLQRRQANLESGQANLQSGQDAIALEQAEMRKEVAFYYGSMMKKLDDTKLELSSEMKQFGKIQEEHQHVLQLINEKQ</sequence>
<keyword evidence="1" id="KW-0175">Coiled coil</keyword>